<keyword evidence="2" id="KW-1185">Reference proteome</keyword>
<protein>
    <submittedName>
        <fullName evidence="1">Uncharacterized protein</fullName>
    </submittedName>
</protein>
<accession>A0A5N6UUP3</accession>
<organism evidence="1 2">
    <name type="scientific">Aspergillus tamarii</name>
    <dbReference type="NCBI Taxonomy" id="41984"/>
    <lineage>
        <taxon>Eukaryota</taxon>
        <taxon>Fungi</taxon>
        <taxon>Dikarya</taxon>
        <taxon>Ascomycota</taxon>
        <taxon>Pezizomycotina</taxon>
        <taxon>Eurotiomycetes</taxon>
        <taxon>Eurotiomycetidae</taxon>
        <taxon>Eurotiales</taxon>
        <taxon>Aspergillaceae</taxon>
        <taxon>Aspergillus</taxon>
        <taxon>Aspergillus subgen. Circumdati</taxon>
    </lineage>
</organism>
<dbReference type="AlphaFoldDB" id="A0A5N6UUP3"/>
<evidence type="ECO:0000313" key="2">
    <source>
        <dbReference type="Proteomes" id="UP000326950"/>
    </source>
</evidence>
<dbReference type="EMBL" id="ML738631">
    <property type="protein sequence ID" value="KAE8162200.1"/>
    <property type="molecule type" value="Genomic_DNA"/>
</dbReference>
<dbReference type="OrthoDB" id="10254945at2759"/>
<gene>
    <name evidence="1" type="ORF">BDV40DRAFT_265511</name>
</gene>
<dbReference type="Proteomes" id="UP000326950">
    <property type="component" value="Unassembled WGS sequence"/>
</dbReference>
<sequence>MATTHTDGSPWGFADEDFVMEDYENYPSSFCNLQNENLFPRSKFPMFRERDTPAARNAYTLIQPALLLMSRIIIQRWESFGIFVRRRHSGLPDIWLDADVELELSRDETIGCIKNAIPDIDFDPDMHPNSSPFAETTLCPKAMSDLITLDYNIIRLLKDLTSTHNQKLAGLVFLAVLLGHELAHVLEFRSIRAGQLCSDNEPFETPPGVTCREAGTAWETRTFGGRVYPICQAENSLLNIRGLCIKSSAWNFDMMKVNENWIRQLFTESHWIIALHPLRPPIDKYAQYAILEDELIDERCDLLIKSKVRGNDVRVESGSPRKKPRPIIPVNICGGKKVQMGFQERTSGARINS</sequence>
<reference evidence="1 2" key="1">
    <citation type="submission" date="2019-04" db="EMBL/GenBank/DDBJ databases">
        <title>Friends and foes A comparative genomics study of 23 Aspergillus species from section Flavi.</title>
        <authorList>
            <consortium name="DOE Joint Genome Institute"/>
            <person name="Kjaerbolling I."/>
            <person name="Vesth T."/>
            <person name="Frisvad J.C."/>
            <person name="Nybo J.L."/>
            <person name="Theobald S."/>
            <person name="Kildgaard S."/>
            <person name="Isbrandt T."/>
            <person name="Kuo A."/>
            <person name="Sato A."/>
            <person name="Lyhne E.K."/>
            <person name="Kogle M.E."/>
            <person name="Wiebenga A."/>
            <person name="Kun R.S."/>
            <person name="Lubbers R.J."/>
            <person name="Makela M.R."/>
            <person name="Barry K."/>
            <person name="Chovatia M."/>
            <person name="Clum A."/>
            <person name="Daum C."/>
            <person name="Haridas S."/>
            <person name="He G."/>
            <person name="LaButti K."/>
            <person name="Lipzen A."/>
            <person name="Mondo S."/>
            <person name="Riley R."/>
            <person name="Salamov A."/>
            <person name="Simmons B.A."/>
            <person name="Magnuson J.K."/>
            <person name="Henrissat B."/>
            <person name="Mortensen U.H."/>
            <person name="Larsen T.O."/>
            <person name="Devries R.P."/>
            <person name="Grigoriev I.V."/>
            <person name="Machida M."/>
            <person name="Baker S.E."/>
            <person name="Andersen M.R."/>
        </authorList>
    </citation>
    <scope>NUCLEOTIDE SEQUENCE [LARGE SCALE GENOMIC DNA]</scope>
    <source>
        <strain evidence="1 2">CBS 117626</strain>
    </source>
</reference>
<evidence type="ECO:0000313" key="1">
    <source>
        <dbReference type="EMBL" id="KAE8162200.1"/>
    </source>
</evidence>
<name>A0A5N6UUP3_ASPTM</name>
<proteinExistence type="predicted"/>